<comment type="subcellular location">
    <subcellularLocation>
        <location evidence="1">Membrane</location>
        <topology evidence="1">Multi-pass membrane protein</topology>
    </subcellularLocation>
</comment>
<dbReference type="EMBL" id="JACJUD010000002">
    <property type="protein sequence ID" value="MBB2494556.1"/>
    <property type="molecule type" value="Genomic_DNA"/>
</dbReference>
<evidence type="ECO:0000259" key="7">
    <source>
        <dbReference type="Pfam" id="PF00892"/>
    </source>
</evidence>
<gene>
    <name evidence="8" type="ORF">H3H51_05955</name>
</gene>
<dbReference type="Pfam" id="PF00892">
    <property type="entry name" value="EamA"/>
    <property type="match status" value="2"/>
</dbReference>
<evidence type="ECO:0000256" key="4">
    <source>
        <dbReference type="ARBA" id="ARBA00022989"/>
    </source>
</evidence>
<feature type="transmembrane region" description="Helical" evidence="6">
    <location>
        <begin position="264"/>
        <end position="281"/>
    </location>
</feature>
<dbReference type="InterPro" id="IPR000620">
    <property type="entry name" value="EamA_dom"/>
</dbReference>
<feature type="transmembrane region" description="Helical" evidence="6">
    <location>
        <begin position="70"/>
        <end position="89"/>
    </location>
</feature>
<dbReference type="Proteomes" id="UP000542720">
    <property type="component" value="Unassembled WGS sequence"/>
</dbReference>
<proteinExistence type="inferred from homology"/>
<dbReference type="GO" id="GO:0016020">
    <property type="term" value="C:membrane"/>
    <property type="evidence" value="ECO:0007669"/>
    <property type="project" value="UniProtKB-SubCell"/>
</dbReference>
<comment type="caution">
    <text evidence="8">The sequence shown here is derived from an EMBL/GenBank/DDBJ whole genome shotgun (WGS) entry which is preliminary data.</text>
</comment>
<feature type="transmembrane region" description="Helical" evidence="6">
    <location>
        <begin position="180"/>
        <end position="197"/>
    </location>
</feature>
<dbReference type="PANTHER" id="PTHR32322:SF2">
    <property type="entry name" value="EAMA DOMAIN-CONTAINING PROTEIN"/>
    <property type="match status" value="1"/>
</dbReference>
<feature type="transmembrane region" description="Helical" evidence="6">
    <location>
        <begin position="95"/>
        <end position="115"/>
    </location>
</feature>
<name>A0A7W4LK01_9GAMM</name>
<evidence type="ECO:0000256" key="2">
    <source>
        <dbReference type="ARBA" id="ARBA00007362"/>
    </source>
</evidence>
<feature type="transmembrane region" description="Helical" evidence="6">
    <location>
        <begin position="148"/>
        <end position="168"/>
    </location>
</feature>
<feature type="transmembrane region" description="Helical" evidence="6">
    <location>
        <begin position="209"/>
        <end position="228"/>
    </location>
</feature>
<organism evidence="8 9">
    <name type="scientific">Aquipseudomonas ullengensis</name>
    <dbReference type="NCBI Taxonomy" id="2759166"/>
    <lineage>
        <taxon>Bacteria</taxon>
        <taxon>Pseudomonadati</taxon>
        <taxon>Pseudomonadota</taxon>
        <taxon>Gammaproteobacteria</taxon>
        <taxon>Pseudomonadales</taxon>
        <taxon>Pseudomonadaceae</taxon>
        <taxon>Aquipseudomonas</taxon>
    </lineage>
</organism>
<protein>
    <submittedName>
        <fullName evidence="8">DMT family transporter</fullName>
    </submittedName>
</protein>
<reference evidence="8 9" key="1">
    <citation type="submission" date="2020-08" db="EMBL/GenBank/DDBJ databases">
        <authorList>
            <person name="Kim C.M."/>
        </authorList>
    </citation>
    <scope>NUCLEOTIDE SEQUENCE [LARGE SCALE GENOMIC DNA]</scope>
    <source>
        <strain evidence="8 9">UL070</strain>
    </source>
</reference>
<evidence type="ECO:0000256" key="6">
    <source>
        <dbReference type="SAM" id="Phobius"/>
    </source>
</evidence>
<keyword evidence="5 6" id="KW-0472">Membrane</keyword>
<comment type="similarity">
    <text evidence="2">Belongs to the EamA transporter family.</text>
</comment>
<dbReference type="RefSeq" id="WP_183088133.1">
    <property type="nucleotide sequence ID" value="NZ_JACJUD010000002.1"/>
</dbReference>
<dbReference type="PANTHER" id="PTHR32322">
    <property type="entry name" value="INNER MEMBRANE TRANSPORTER"/>
    <property type="match status" value="1"/>
</dbReference>
<dbReference type="InterPro" id="IPR037185">
    <property type="entry name" value="EmrE-like"/>
</dbReference>
<evidence type="ECO:0000256" key="1">
    <source>
        <dbReference type="ARBA" id="ARBA00004141"/>
    </source>
</evidence>
<evidence type="ECO:0000313" key="8">
    <source>
        <dbReference type="EMBL" id="MBB2494556.1"/>
    </source>
</evidence>
<feature type="domain" description="EamA" evidence="7">
    <location>
        <begin position="151"/>
        <end position="281"/>
    </location>
</feature>
<sequence>MQVNNNAWGTLASTTLFVLLWSSGAIFARLGLDHASAFAFLILRFALALLVLALIGCWSRSWLPAPGQRLRTAGTGLLLIGGYSLGYLLALDHGITPGVLATVLGVQPILTLMLLERRASLPRLLGLGLALLGLVLVVWQSIALARVSVAGAGYALLALGSMTLGAILQKGSQQTPMQTLPLQYLVSLLLFALFLPFKPFSVEWSLEFLVPLLWLGLVISVVAQLLLYRLIRAGNLVNVTSLFYLVPGVTAAMDYLFLGNRMPMLSLVGMGAILLGLALVFRQTR</sequence>
<evidence type="ECO:0000313" key="9">
    <source>
        <dbReference type="Proteomes" id="UP000542720"/>
    </source>
</evidence>
<dbReference type="AlphaFoldDB" id="A0A7W4LK01"/>
<keyword evidence="9" id="KW-1185">Reference proteome</keyword>
<accession>A0A7W4LK01</accession>
<feature type="transmembrane region" description="Helical" evidence="6">
    <location>
        <begin position="235"/>
        <end position="258"/>
    </location>
</feature>
<feature type="transmembrane region" description="Helical" evidence="6">
    <location>
        <begin position="38"/>
        <end position="58"/>
    </location>
</feature>
<feature type="domain" description="EamA" evidence="7">
    <location>
        <begin position="16"/>
        <end position="138"/>
    </location>
</feature>
<keyword evidence="4 6" id="KW-1133">Transmembrane helix</keyword>
<feature type="transmembrane region" description="Helical" evidence="6">
    <location>
        <begin position="124"/>
        <end position="142"/>
    </location>
</feature>
<keyword evidence="3 6" id="KW-0812">Transmembrane</keyword>
<dbReference type="SUPFAM" id="SSF103481">
    <property type="entry name" value="Multidrug resistance efflux transporter EmrE"/>
    <property type="match status" value="2"/>
</dbReference>
<evidence type="ECO:0000256" key="3">
    <source>
        <dbReference type="ARBA" id="ARBA00022692"/>
    </source>
</evidence>
<dbReference type="InterPro" id="IPR050638">
    <property type="entry name" value="AA-Vitamin_Transporters"/>
</dbReference>
<evidence type="ECO:0000256" key="5">
    <source>
        <dbReference type="ARBA" id="ARBA00023136"/>
    </source>
</evidence>